<dbReference type="SUPFAM" id="SSF49447">
    <property type="entry name" value="Second domain of Mu2 adaptin subunit (ap50) of ap2 adaptor"/>
    <property type="match status" value="1"/>
</dbReference>
<dbReference type="InterPro" id="IPR022775">
    <property type="entry name" value="AP_mu_sigma_su"/>
</dbReference>
<comment type="subunit">
    <text evidence="2 7">Oligomeric complex that consists of at least the alpha, beta, beta', gamma, delta, epsilon and zeta subunits.</text>
</comment>
<reference evidence="11" key="1">
    <citation type="submission" date="2006-10" db="EMBL/GenBank/DDBJ databases">
        <authorList>
            <person name="Amadeo P."/>
            <person name="Zhao Q."/>
            <person name="Wortman J."/>
            <person name="Fraser-Liggett C."/>
            <person name="Carlton J."/>
        </authorList>
    </citation>
    <scope>NUCLEOTIDE SEQUENCE</scope>
    <source>
        <strain evidence="11">G3</strain>
    </source>
</reference>
<reference evidence="11" key="2">
    <citation type="journal article" date="2007" name="Science">
        <title>Draft genome sequence of the sexually transmitted pathogen Trichomonas vaginalis.</title>
        <authorList>
            <person name="Carlton J.M."/>
            <person name="Hirt R.P."/>
            <person name="Silva J.C."/>
            <person name="Delcher A.L."/>
            <person name="Schatz M."/>
            <person name="Zhao Q."/>
            <person name="Wortman J.R."/>
            <person name="Bidwell S.L."/>
            <person name="Alsmark U.C.M."/>
            <person name="Besteiro S."/>
            <person name="Sicheritz-Ponten T."/>
            <person name="Noel C.J."/>
            <person name="Dacks J.B."/>
            <person name="Foster P.G."/>
            <person name="Simillion C."/>
            <person name="Van de Peer Y."/>
            <person name="Miranda-Saavedra D."/>
            <person name="Barton G.J."/>
            <person name="Westrop G.D."/>
            <person name="Mueller S."/>
            <person name="Dessi D."/>
            <person name="Fiori P.L."/>
            <person name="Ren Q."/>
            <person name="Paulsen I."/>
            <person name="Zhang H."/>
            <person name="Bastida-Corcuera F.D."/>
            <person name="Simoes-Barbosa A."/>
            <person name="Brown M.T."/>
            <person name="Hayes R.D."/>
            <person name="Mukherjee M."/>
            <person name="Okumura C.Y."/>
            <person name="Schneider R."/>
            <person name="Smith A.J."/>
            <person name="Vanacova S."/>
            <person name="Villalvazo M."/>
            <person name="Haas B.J."/>
            <person name="Pertea M."/>
            <person name="Feldblyum T.V."/>
            <person name="Utterback T.R."/>
            <person name="Shu C.L."/>
            <person name="Osoegawa K."/>
            <person name="de Jong P.J."/>
            <person name="Hrdy I."/>
            <person name="Horvathova L."/>
            <person name="Zubacova Z."/>
            <person name="Dolezal P."/>
            <person name="Malik S.B."/>
            <person name="Logsdon J.M. Jr."/>
            <person name="Henze K."/>
            <person name="Gupta A."/>
            <person name="Wang C.C."/>
            <person name="Dunne R.L."/>
            <person name="Upcroft J.A."/>
            <person name="Upcroft P."/>
            <person name="White O."/>
            <person name="Salzberg S.L."/>
            <person name="Tang P."/>
            <person name="Chiu C.-H."/>
            <person name="Lee Y.-S."/>
            <person name="Embley T.M."/>
            <person name="Coombs G.H."/>
            <person name="Mottram J.C."/>
            <person name="Tachezy J."/>
            <person name="Fraser-Liggett C.M."/>
            <person name="Johnson P.J."/>
        </authorList>
    </citation>
    <scope>NUCLEOTIDE SEQUENCE [LARGE SCALE GENOMIC DNA]</scope>
    <source>
        <strain evidence="11">G3</strain>
    </source>
</reference>
<dbReference type="InParanoid" id="A2DK67"/>
<dbReference type="InterPro" id="IPR011012">
    <property type="entry name" value="Longin-like_dom_sf"/>
</dbReference>
<comment type="function">
    <text evidence="7">The coatomer is a cytosolic protein complex that binds to dilysine motifs and reversibly associates with Golgi non-clathrin-coated vesicles, which further mediate biosynthetic protein transport from the ER, via the Golgi up to the trans Golgi network. Coatomer complex is required for budding from Golgi membranes, and is essential for the retrograde Golgi-to-ER transport of dilysine-tagged proteins.</text>
</comment>
<name>A2DK67_TRIV3</name>
<evidence type="ECO:0000256" key="1">
    <source>
        <dbReference type="ARBA" id="ARBA00010516"/>
    </source>
</evidence>
<dbReference type="GO" id="GO:0006888">
    <property type="term" value="P:endoplasmic reticulum to Golgi vesicle-mediated transport"/>
    <property type="evidence" value="ECO:0000318"/>
    <property type="project" value="GO_Central"/>
</dbReference>
<evidence type="ECO:0000256" key="9">
    <source>
        <dbReference type="SAM" id="MobiDB-lite"/>
    </source>
</evidence>
<dbReference type="EMBL" id="DS113210">
    <property type="protein sequence ID" value="EAY19238.1"/>
    <property type="molecule type" value="Genomic_DNA"/>
</dbReference>
<organism evidence="11 12">
    <name type="scientific">Trichomonas vaginalis (strain ATCC PRA-98 / G3)</name>
    <dbReference type="NCBI Taxonomy" id="412133"/>
    <lineage>
        <taxon>Eukaryota</taxon>
        <taxon>Metamonada</taxon>
        <taxon>Parabasalia</taxon>
        <taxon>Trichomonadida</taxon>
        <taxon>Trichomonadidae</taxon>
        <taxon>Trichomonas</taxon>
    </lineage>
</organism>
<dbReference type="Pfam" id="PF01217">
    <property type="entry name" value="Clat_adaptor_s"/>
    <property type="match status" value="1"/>
</dbReference>
<feature type="domain" description="AP complex mu/sigma subunit" evidence="10">
    <location>
        <begin position="1"/>
        <end position="130"/>
    </location>
</feature>
<keyword evidence="7" id="KW-0968">Cytoplasmic vesicle</keyword>
<evidence type="ECO:0000256" key="5">
    <source>
        <dbReference type="ARBA" id="ARBA00022927"/>
    </source>
</evidence>
<evidence type="ECO:0000313" key="12">
    <source>
        <dbReference type="Proteomes" id="UP000001542"/>
    </source>
</evidence>
<dbReference type="GO" id="GO:0000139">
    <property type="term" value="C:Golgi membrane"/>
    <property type="evidence" value="ECO:0007669"/>
    <property type="project" value="UniProtKB-SubCell"/>
</dbReference>
<dbReference type="eggNOG" id="KOG2635">
    <property type="taxonomic scope" value="Eukaryota"/>
</dbReference>
<dbReference type="AlphaFoldDB" id="A2DK67"/>
<evidence type="ECO:0000256" key="6">
    <source>
        <dbReference type="ARBA" id="ARBA00029433"/>
    </source>
</evidence>
<dbReference type="GO" id="GO:0030126">
    <property type="term" value="C:COPI vesicle coat"/>
    <property type="evidence" value="ECO:0000318"/>
    <property type="project" value="GO_Central"/>
</dbReference>
<dbReference type="InterPro" id="IPR036168">
    <property type="entry name" value="AP2_Mu_C_sf"/>
</dbReference>
<proteinExistence type="inferred from homology"/>
<keyword evidence="3 7" id="KW-0813">Transport</keyword>
<evidence type="ECO:0000256" key="3">
    <source>
        <dbReference type="ARBA" id="ARBA00022448"/>
    </source>
</evidence>
<dbReference type="GO" id="GO:0015031">
    <property type="term" value="P:protein transport"/>
    <property type="evidence" value="ECO:0007669"/>
    <property type="project" value="UniProtKB-KW"/>
</dbReference>
<accession>A2DK67</accession>
<evidence type="ECO:0000313" key="11">
    <source>
        <dbReference type="EMBL" id="EAY19238.1"/>
    </source>
</evidence>
<dbReference type="GO" id="GO:0006890">
    <property type="term" value="P:retrograde vesicle-mediated transport, Golgi to endoplasmic reticulum"/>
    <property type="evidence" value="ECO:0000318"/>
    <property type="project" value="GO_Central"/>
</dbReference>
<keyword evidence="5 7" id="KW-0653">Protein transport</keyword>
<dbReference type="PANTHER" id="PTHR10121">
    <property type="entry name" value="COATOMER SUBUNIT DELTA"/>
    <property type="match status" value="1"/>
</dbReference>
<keyword evidence="4 7" id="KW-0963">Cytoplasm</keyword>
<dbReference type="OrthoDB" id="10266042at2759"/>
<keyword evidence="7" id="KW-0931">ER-Golgi transport</keyword>
<evidence type="ECO:0000256" key="7">
    <source>
        <dbReference type="RuleBase" id="RU364018"/>
    </source>
</evidence>
<dbReference type="CDD" id="cd14830">
    <property type="entry name" value="Delta_COP_N"/>
    <property type="match status" value="1"/>
</dbReference>
<feature type="compositionally biased region" description="Polar residues" evidence="9">
    <location>
        <begin position="211"/>
        <end position="223"/>
    </location>
</feature>
<comment type="subcellular location">
    <subcellularLocation>
        <location evidence="7 8">Cytoplasm</location>
    </subcellularLocation>
    <subcellularLocation>
        <location evidence="7 8">Cytoplasmic vesicle</location>
        <location evidence="7 8">COPI-coated vesicle membrane</location>
        <topology evidence="7 8">Peripheral membrane protein</topology>
        <orientation evidence="7 8">Cytoplasmic side</orientation>
    </subcellularLocation>
    <subcellularLocation>
        <location evidence="7 8">Golgi apparatus membrane</location>
        <topology evidence="7 8">Peripheral membrane protein</topology>
        <orientation evidence="7 8">Cytoplasmic side</orientation>
    </subcellularLocation>
    <subcellularLocation>
        <location evidence="6">Endomembrane system</location>
        <topology evidence="6">Peripheral membrane protein</topology>
        <orientation evidence="6">Cytoplasmic side</orientation>
    </subcellularLocation>
</comment>
<dbReference type="VEuPathDB" id="TrichDB:TVAGG3_0170130"/>
<protein>
    <recommendedName>
        <fullName evidence="7">Coatomer subunit delta</fullName>
    </recommendedName>
</protein>
<evidence type="ECO:0000259" key="10">
    <source>
        <dbReference type="Pfam" id="PF01217"/>
    </source>
</evidence>
<keyword evidence="7" id="KW-0333">Golgi apparatus</keyword>
<gene>
    <name evidence="11" type="ORF">TVAG_214630</name>
</gene>
<dbReference type="GO" id="GO:0051645">
    <property type="term" value="P:Golgi localization"/>
    <property type="evidence" value="ECO:0000318"/>
    <property type="project" value="GO_Central"/>
</dbReference>
<sequence>MILSVAIINQNGKPLVARQFSKVSKAQILNQLGVFPKLLTKTSQSYVESQNIRYVYQNLDKLYFILITTKDSNILEDLELLSMLIDLTRTIIPTIDETTVLSHNLDLIFAYDEVIFDGYRQTVSVNDVSEFLLMDSKEELQYLEELQKKEDEAKKFAAETQKILDKQKKSKTYSSASSVSYTPSEAASQSVSFTQFTSYEPEIDVEDEPTKSSSIPNVPRKQASNVKGMTLGKSRSAREKAKQVILEEGLHPTSSKADAPVSAPTPLITEGLLFEFEESFSGSLNYESDGKFTCYGYLYGLGRNAGKYTIQVNWDNSFTAYKNPVKNTKQLSFDNTKPSSQRTEIVKYINTNCRKENLPIELLVWPTDPQSSKSKATLQLQVSKNSDSTQNVGQVKIRIKVLDPSSATITLDQDSGEYEVEGNEVVWTTPDISEEDSFTLEIAAMQTVADFFDIEIFFNAECLYSNIDITNVFKEGEEDNPVEYKVNKKFTSGETTHFMIKY</sequence>
<dbReference type="STRING" id="5722.A2DK67"/>
<keyword evidence="7" id="KW-0472">Membrane</keyword>
<keyword evidence="12" id="KW-1185">Reference proteome</keyword>
<dbReference type="FunFam" id="3.30.450.60:FF:000003">
    <property type="entry name" value="Coatomer subunit delta"/>
    <property type="match status" value="1"/>
</dbReference>
<evidence type="ECO:0000256" key="2">
    <source>
        <dbReference type="ARBA" id="ARBA00011775"/>
    </source>
</evidence>
<evidence type="ECO:0000256" key="8">
    <source>
        <dbReference type="RuleBase" id="RU366052"/>
    </source>
</evidence>
<evidence type="ECO:0000256" key="4">
    <source>
        <dbReference type="ARBA" id="ARBA00022490"/>
    </source>
</evidence>
<dbReference type="PANTHER" id="PTHR10121:SF0">
    <property type="entry name" value="COATOMER SUBUNIT DELTA"/>
    <property type="match status" value="1"/>
</dbReference>
<comment type="similarity">
    <text evidence="1 7">Belongs to the adaptor complexes medium subunit family. Delta-COP subfamily.</text>
</comment>
<dbReference type="Proteomes" id="UP000001542">
    <property type="component" value="Unassembled WGS sequence"/>
</dbReference>
<dbReference type="SUPFAM" id="SSF64356">
    <property type="entry name" value="SNARE-like"/>
    <property type="match status" value="1"/>
</dbReference>
<feature type="region of interest" description="Disordered" evidence="9">
    <location>
        <begin position="203"/>
        <end position="223"/>
    </location>
</feature>
<dbReference type="Gene3D" id="3.30.450.60">
    <property type="match status" value="1"/>
</dbReference>
<dbReference type="InterPro" id="IPR027059">
    <property type="entry name" value="Coatomer_dsu"/>
</dbReference>
<dbReference type="VEuPathDB" id="TrichDB:TVAG_214630"/>
<dbReference type="RefSeq" id="XP_001580224.1">
    <property type="nucleotide sequence ID" value="XM_001580174.1"/>
</dbReference>
<dbReference type="KEGG" id="tva:5464763"/>